<gene>
    <name evidence="1" type="ORF">G2W53_041586</name>
</gene>
<accession>A0A834VZB0</accession>
<evidence type="ECO:0000313" key="2">
    <source>
        <dbReference type="Proteomes" id="UP000634136"/>
    </source>
</evidence>
<evidence type="ECO:0000313" key="1">
    <source>
        <dbReference type="EMBL" id="KAF7802475.1"/>
    </source>
</evidence>
<proteinExistence type="predicted"/>
<name>A0A834VZB0_9FABA</name>
<organism evidence="1 2">
    <name type="scientific">Senna tora</name>
    <dbReference type="NCBI Taxonomy" id="362788"/>
    <lineage>
        <taxon>Eukaryota</taxon>
        <taxon>Viridiplantae</taxon>
        <taxon>Streptophyta</taxon>
        <taxon>Embryophyta</taxon>
        <taxon>Tracheophyta</taxon>
        <taxon>Spermatophyta</taxon>
        <taxon>Magnoliopsida</taxon>
        <taxon>eudicotyledons</taxon>
        <taxon>Gunneridae</taxon>
        <taxon>Pentapetalae</taxon>
        <taxon>rosids</taxon>
        <taxon>fabids</taxon>
        <taxon>Fabales</taxon>
        <taxon>Fabaceae</taxon>
        <taxon>Caesalpinioideae</taxon>
        <taxon>Cassia clade</taxon>
        <taxon>Senna</taxon>
    </lineage>
</organism>
<protein>
    <submittedName>
        <fullName evidence="1">Uncharacterized protein</fullName>
    </submittedName>
</protein>
<reference evidence="1" key="1">
    <citation type="submission" date="2020-09" db="EMBL/GenBank/DDBJ databases">
        <title>Genome-Enabled Discovery of Anthraquinone Biosynthesis in Senna tora.</title>
        <authorList>
            <person name="Kang S.-H."/>
            <person name="Pandey R.P."/>
            <person name="Lee C.-M."/>
            <person name="Sim J.-S."/>
            <person name="Jeong J.-T."/>
            <person name="Choi B.-S."/>
            <person name="Jung M."/>
            <person name="Ginzburg D."/>
            <person name="Zhao K."/>
            <person name="Won S.Y."/>
            <person name="Oh T.-J."/>
            <person name="Yu Y."/>
            <person name="Kim N.-H."/>
            <person name="Lee O.R."/>
            <person name="Lee T.-H."/>
            <person name="Bashyal P."/>
            <person name="Kim T.-S."/>
            <person name="Lee W.-H."/>
            <person name="Kawkins C."/>
            <person name="Kim C.-K."/>
            <person name="Kim J.S."/>
            <person name="Ahn B.O."/>
            <person name="Rhee S.Y."/>
            <person name="Sohng J.K."/>
        </authorList>
    </citation>
    <scope>NUCLEOTIDE SEQUENCE</scope>
    <source>
        <tissue evidence="1">Leaf</tissue>
    </source>
</reference>
<keyword evidence="2" id="KW-1185">Reference proteome</keyword>
<dbReference type="AlphaFoldDB" id="A0A834VZB0"/>
<dbReference type="EMBL" id="JAAIUW010000013">
    <property type="protein sequence ID" value="KAF7802475.1"/>
    <property type="molecule type" value="Genomic_DNA"/>
</dbReference>
<dbReference type="Proteomes" id="UP000634136">
    <property type="component" value="Unassembled WGS sequence"/>
</dbReference>
<sequence length="155" mass="18350">MHHRIPPEVKKAMDIIMEEQEIVKELIESMNQIWIQHVENNHVGPTFQPLTNNRLEADFRRSWGPLPRDQFRHPNVFTFGGYNWEKDYYEEEEEDDDDYYYDDLCSEEEYGRVIWRSVGSPSTMSPPRLEASTELSSFVAKKGDLALRAQMLSDY</sequence>
<comment type="caution">
    <text evidence="1">The sequence shown here is derived from an EMBL/GenBank/DDBJ whole genome shotgun (WGS) entry which is preliminary data.</text>
</comment>